<feature type="compositionally biased region" description="Basic residues" evidence="1">
    <location>
        <begin position="324"/>
        <end position="337"/>
    </location>
</feature>
<evidence type="ECO:0000256" key="1">
    <source>
        <dbReference type="SAM" id="MobiDB-lite"/>
    </source>
</evidence>
<comment type="caution">
    <text evidence="2">The sequence shown here is derived from an EMBL/GenBank/DDBJ whole genome shotgun (WGS) entry which is preliminary data.</text>
</comment>
<dbReference type="Proteomes" id="UP001341840">
    <property type="component" value="Unassembled WGS sequence"/>
</dbReference>
<keyword evidence="3" id="KW-1185">Reference proteome</keyword>
<organism evidence="2 3">
    <name type="scientific">Stylosanthes scabra</name>
    <dbReference type="NCBI Taxonomy" id="79078"/>
    <lineage>
        <taxon>Eukaryota</taxon>
        <taxon>Viridiplantae</taxon>
        <taxon>Streptophyta</taxon>
        <taxon>Embryophyta</taxon>
        <taxon>Tracheophyta</taxon>
        <taxon>Spermatophyta</taxon>
        <taxon>Magnoliopsida</taxon>
        <taxon>eudicotyledons</taxon>
        <taxon>Gunneridae</taxon>
        <taxon>Pentapetalae</taxon>
        <taxon>rosids</taxon>
        <taxon>fabids</taxon>
        <taxon>Fabales</taxon>
        <taxon>Fabaceae</taxon>
        <taxon>Papilionoideae</taxon>
        <taxon>50 kb inversion clade</taxon>
        <taxon>dalbergioids sensu lato</taxon>
        <taxon>Dalbergieae</taxon>
        <taxon>Pterocarpus clade</taxon>
        <taxon>Stylosanthes</taxon>
    </lineage>
</organism>
<dbReference type="EMBL" id="JASCZI010030679">
    <property type="protein sequence ID" value="MED6124277.1"/>
    <property type="molecule type" value="Genomic_DNA"/>
</dbReference>
<evidence type="ECO:0000313" key="3">
    <source>
        <dbReference type="Proteomes" id="UP001341840"/>
    </source>
</evidence>
<accession>A0ABU6RJV0</accession>
<reference evidence="2 3" key="1">
    <citation type="journal article" date="2023" name="Plants (Basel)">
        <title>Bridging the Gap: Combining Genomics and Transcriptomics Approaches to Understand Stylosanthes scabra, an Orphan Legume from the Brazilian Caatinga.</title>
        <authorList>
            <person name="Ferreira-Neto J.R.C."/>
            <person name="da Silva M.D."/>
            <person name="Binneck E."/>
            <person name="de Melo N.F."/>
            <person name="da Silva R.H."/>
            <person name="de Melo A.L.T.M."/>
            <person name="Pandolfi V."/>
            <person name="Bustamante F.O."/>
            <person name="Brasileiro-Vidal A.C."/>
            <person name="Benko-Iseppon A.M."/>
        </authorList>
    </citation>
    <scope>NUCLEOTIDE SEQUENCE [LARGE SCALE GENOMIC DNA]</scope>
    <source>
        <tissue evidence="2">Leaves</tissue>
    </source>
</reference>
<name>A0ABU6RJV0_9FABA</name>
<gene>
    <name evidence="2" type="ORF">PIB30_057471</name>
</gene>
<proteinExistence type="predicted"/>
<evidence type="ECO:0000313" key="2">
    <source>
        <dbReference type="EMBL" id="MED6124277.1"/>
    </source>
</evidence>
<sequence>MLHGSPTAHLRSSSAAALSCGTAPRFHLCRPPAALEKKSCPVPPPSPAVFKFHSPSLLPRGTRHTMQKGTNPMGSEYDLKLDGALVSSGSCPFPPGFGPCSDRVHIHREMPKAQTLPHSVKDTPAAIVDGVAVSAEPKNTSDSPVGEVVVSSTNPISEEVGSNETLYKINVEEWRIREIAESVEGEESDENHVLGVGHNEGDEVEHYETLSDSSTLRLNTGTDAGVHDRDEVAGCNEIQGDIVKLAVESKEIGTESSEEGSLLEVVEAKGVWGRGGLSFNSSDEEEVIARLVKRRPEGKKRSDFRPKKQCQGKRPPCLQGRTLTTRKLRLGAKPKLK</sequence>
<protein>
    <submittedName>
        <fullName evidence="2">Uncharacterized protein</fullName>
    </submittedName>
</protein>
<feature type="region of interest" description="Disordered" evidence="1">
    <location>
        <begin position="293"/>
        <end position="337"/>
    </location>
</feature>